<organism evidence="3 4">
    <name type="scientific">Paenibacillus etheri</name>
    <dbReference type="NCBI Taxonomy" id="1306852"/>
    <lineage>
        <taxon>Bacteria</taxon>
        <taxon>Bacillati</taxon>
        <taxon>Bacillota</taxon>
        <taxon>Bacilli</taxon>
        <taxon>Bacillales</taxon>
        <taxon>Paenibacillaceae</taxon>
        <taxon>Paenibacillus</taxon>
    </lineage>
</organism>
<proteinExistence type="predicted"/>
<dbReference type="PANTHER" id="PTHR48081:SF13">
    <property type="entry name" value="ALPHA_BETA HYDROLASE"/>
    <property type="match status" value="1"/>
</dbReference>
<name>A0A0W1AWA0_9BACL</name>
<dbReference type="InterPro" id="IPR049492">
    <property type="entry name" value="BD-FAE-like_dom"/>
</dbReference>
<dbReference type="InterPro" id="IPR029058">
    <property type="entry name" value="AB_hydrolase_fold"/>
</dbReference>
<reference evidence="3 4" key="1">
    <citation type="journal article" date="2015" name="Int. Biodeterior. Biodegradation">
        <title>Physiological and genetic screening methods for the isolation of methyl tert-butyl ether-degrading bacteria for bioremediation purposes.</title>
        <authorList>
            <person name="Guisado I.M."/>
            <person name="Purswani J."/>
            <person name="Gonzalez Lopez J."/>
            <person name="Pozo C."/>
        </authorList>
    </citation>
    <scope>NUCLEOTIDE SEQUENCE [LARGE SCALE GENOMIC DNA]</scope>
    <source>
        <strain evidence="3 4">SH7</strain>
    </source>
</reference>
<dbReference type="RefSeq" id="WP_060624455.1">
    <property type="nucleotide sequence ID" value="NZ_LCZJ02000026.1"/>
</dbReference>
<keyword evidence="4" id="KW-1185">Reference proteome</keyword>
<evidence type="ECO:0000313" key="4">
    <source>
        <dbReference type="Proteomes" id="UP000054709"/>
    </source>
</evidence>
<dbReference type="OrthoDB" id="179999at2"/>
<feature type="domain" description="BD-FAE-like" evidence="2">
    <location>
        <begin position="35"/>
        <end position="273"/>
    </location>
</feature>
<keyword evidence="1 3" id="KW-0378">Hydrolase</keyword>
<evidence type="ECO:0000259" key="2">
    <source>
        <dbReference type="Pfam" id="PF20434"/>
    </source>
</evidence>
<accession>A0A0W1AWA0</accession>
<evidence type="ECO:0000313" key="3">
    <source>
        <dbReference type="EMBL" id="KTD85612.1"/>
    </source>
</evidence>
<dbReference type="Pfam" id="PF20434">
    <property type="entry name" value="BD-FAE"/>
    <property type="match status" value="1"/>
</dbReference>
<dbReference type="Proteomes" id="UP000054709">
    <property type="component" value="Unassembled WGS sequence"/>
</dbReference>
<comment type="caution">
    <text evidence="3">The sequence shown here is derived from an EMBL/GenBank/DDBJ whole genome shotgun (WGS) entry which is preliminary data.</text>
</comment>
<sequence>MTNRKWRQNGPILSTENQRGYFDIPYGTASDAQKLDIWLPDGDGPFPVIVSIHGGGFVACDKRQKDMIEPMLEGRNRGYAIISINYRLTDEVIFPEPVRDVKMAIRFIKKNAAKFHLDPQRIATWGGSAGGYLALMTAVFAKETLFDTEHDPNKDIPTDVSAVVSWYPVCDFSRLDHDLQVNYILQENSLYEPVDISDEYEDVFPISKRNEFPFHTKESVLEKLVGGPIDELGQQVKRLNPMSYINKEIPKILLQHGGGDDITPMQQSIDFALKVNQLFGREQAKVEIFPNAIHSSVIFETKTNIGRVLDFIDIELKKTL</sequence>
<dbReference type="EMBL" id="LCZJ02000026">
    <property type="protein sequence ID" value="KTD85612.1"/>
    <property type="molecule type" value="Genomic_DNA"/>
</dbReference>
<dbReference type="AlphaFoldDB" id="A0A0W1AWA0"/>
<dbReference type="PANTHER" id="PTHR48081">
    <property type="entry name" value="AB HYDROLASE SUPERFAMILY PROTEIN C4A8.06C"/>
    <property type="match status" value="1"/>
</dbReference>
<evidence type="ECO:0000256" key="1">
    <source>
        <dbReference type="ARBA" id="ARBA00022801"/>
    </source>
</evidence>
<dbReference type="GO" id="GO:0016787">
    <property type="term" value="F:hydrolase activity"/>
    <property type="evidence" value="ECO:0007669"/>
    <property type="project" value="UniProtKB-KW"/>
</dbReference>
<dbReference type="InterPro" id="IPR050300">
    <property type="entry name" value="GDXG_lipolytic_enzyme"/>
</dbReference>
<dbReference type="SUPFAM" id="SSF53474">
    <property type="entry name" value="alpha/beta-Hydrolases"/>
    <property type="match status" value="1"/>
</dbReference>
<gene>
    <name evidence="3" type="ORF">UQ64_19130</name>
</gene>
<protein>
    <submittedName>
        <fullName evidence="3">Alpha/beta hydrolase</fullName>
    </submittedName>
</protein>
<dbReference type="Gene3D" id="3.40.50.1820">
    <property type="entry name" value="alpha/beta hydrolase"/>
    <property type="match status" value="1"/>
</dbReference>